<dbReference type="CDD" id="cd16443">
    <property type="entry name" value="LplA"/>
    <property type="match status" value="1"/>
</dbReference>
<dbReference type="InterPro" id="IPR004143">
    <property type="entry name" value="BPL_LPL_catalytic"/>
</dbReference>
<name>A0A6I1GFL3_9BIFI</name>
<dbReference type="EMBL" id="WBVT01000012">
    <property type="protein sequence ID" value="KAB7790443.1"/>
    <property type="molecule type" value="Genomic_DNA"/>
</dbReference>
<keyword evidence="4" id="KW-1185">Reference proteome</keyword>
<keyword evidence="3" id="KW-0436">Ligase</keyword>
<dbReference type="SUPFAM" id="SSF55681">
    <property type="entry name" value="Class II aaRS and biotin synthetases"/>
    <property type="match status" value="1"/>
</dbReference>
<accession>A0A6I1GFL3</accession>
<evidence type="ECO:0000313" key="4">
    <source>
        <dbReference type="Proteomes" id="UP000441772"/>
    </source>
</evidence>
<dbReference type="PROSITE" id="PS51733">
    <property type="entry name" value="BPL_LPL_CATALYTIC"/>
    <property type="match status" value="1"/>
</dbReference>
<sequence>MTAGDMTAQGITAQCMTARGECKTPGGKLVAVTVEQAAGECGMRSDDAAAARLDGDFFIEGSGGDVTAFIEDMNRTLTMLAAQAVTAAAAHVTDGPLAAGPAAASVTAADKPSGDPSAESRIEQTIRRHSGVTLIGTSAEAIATALWRALRRALRQHDDSRAPNDGPSASAATSDVSVNAVAAANTAQSQHRQARPHHDDGAASVPAQLLPAANGQVTAQPVARSVTQTYAVPTFPAAWLERWKQLGPAIVLDVPRTPAEQMAVDERWAGEVAAGRRGPTVRFWQWAAPAVVVGRFQSIPDEVHEDVAAREGFAVVRRCTGGGAMFIEPGNTITYSLYAPRDFTAGLTVTQSYRLCDMWLIAALRGLGLEAGFSGVNDIASPAGKIGGAAQRRFPAQDGDPGAVLHHVTLAYDIDAAKMARVLNTSAEKMSDKAVRSAVRRVDPLRSQIGLSRDALVAALANSLADPDAWRVDTNQGRPLTAGLQ</sequence>
<comment type="caution">
    <text evidence="3">The sequence shown here is derived from an EMBL/GenBank/DDBJ whole genome shotgun (WGS) entry which is preliminary data.</text>
</comment>
<reference evidence="3 4" key="1">
    <citation type="submission" date="2019-09" db="EMBL/GenBank/DDBJ databases">
        <title>Characterization of the phylogenetic diversity of two novel species belonging to the genus Bifidobacterium: Bifidobacterium cebidarum sp. nov. and Bifidobacterium leontopitheci sp. nov.</title>
        <authorList>
            <person name="Lugli G.A."/>
            <person name="Duranti S."/>
            <person name="Milani C."/>
            <person name="Turroni F."/>
            <person name="Ventura M."/>
        </authorList>
    </citation>
    <scope>NUCLEOTIDE SEQUENCE [LARGE SCALE GENOMIC DNA]</scope>
    <source>
        <strain evidence="3 4">LMG 31471</strain>
    </source>
</reference>
<gene>
    <name evidence="3" type="ORF">F7D09_1039</name>
</gene>
<dbReference type="PANTHER" id="PTHR43679">
    <property type="entry name" value="OCTANOYLTRANSFERASE LIPM-RELATED"/>
    <property type="match status" value="1"/>
</dbReference>
<dbReference type="Pfam" id="PF21948">
    <property type="entry name" value="LplA-B_cat"/>
    <property type="match status" value="1"/>
</dbReference>
<feature type="region of interest" description="Disordered" evidence="1">
    <location>
        <begin position="183"/>
        <end position="203"/>
    </location>
</feature>
<feature type="region of interest" description="Disordered" evidence="1">
    <location>
        <begin position="103"/>
        <end position="124"/>
    </location>
</feature>
<proteinExistence type="predicted"/>
<dbReference type="InterPro" id="IPR045864">
    <property type="entry name" value="aa-tRNA-synth_II/BPL/LPL"/>
</dbReference>
<dbReference type="Proteomes" id="UP000441772">
    <property type="component" value="Unassembled WGS sequence"/>
</dbReference>
<evidence type="ECO:0000259" key="2">
    <source>
        <dbReference type="PROSITE" id="PS51733"/>
    </source>
</evidence>
<evidence type="ECO:0000256" key="1">
    <source>
        <dbReference type="SAM" id="MobiDB-lite"/>
    </source>
</evidence>
<feature type="domain" description="BPL/LPL catalytic" evidence="2">
    <location>
        <begin position="275"/>
        <end position="472"/>
    </location>
</feature>
<evidence type="ECO:0000313" key="3">
    <source>
        <dbReference type="EMBL" id="KAB7790443.1"/>
    </source>
</evidence>
<dbReference type="GO" id="GO:0016874">
    <property type="term" value="F:ligase activity"/>
    <property type="evidence" value="ECO:0007669"/>
    <property type="project" value="UniProtKB-KW"/>
</dbReference>
<dbReference type="Gene3D" id="3.30.930.10">
    <property type="entry name" value="Bira Bifunctional Protein, Domain 2"/>
    <property type="match status" value="1"/>
</dbReference>
<dbReference type="InterPro" id="IPR050664">
    <property type="entry name" value="Octanoyltrans_LipM/LipL"/>
</dbReference>
<dbReference type="PANTHER" id="PTHR43679:SF2">
    <property type="entry name" value="OCTANOYL-[GCVH]:PROTEIN N-OCTANOYLTRANSFERASE"/>
    <property type="match status" value="1"/>
</dbReference>
<organism evidence="3 4">
    <name type="scientific">Bifidobacterium leontopitheci</name>
    <dbReference type="NCBI Taxonomy" id="2650774"/>
    <lineage>
        <taxon>Bacteria</taxon>
        <taxon>Bacillati</taxon>
        <taxon>Actinomycetota</taxon>
        <taxon>Actinomycetes</taxon>
        <taxon>Bifidobacteriales</taxon>
        <taxon>Bifidobacteriaceae</taxon>
        <taxon>Bifidobacterium</taxon>
    </lineage>
</organism>
<dbReference type="AlphaFoldDB" id="A0A6I1GFL3"/>
<protein>
    <submittedName>
        <fullName evidence="3">Biotin/lipoate A/B protein ligase family protein</fullName>
    </submittedName>
</protein>